<dbReference type="KEGG" id="mhey:H2LOC_003850"/>
<feature type="region of interest" description="Disordered" evidence="1">
    <location>
        <begin position="185"/>
        <end position="258"/>
    </location>
</feature>
<proteinExistence type="predicted"/>
<accession>A0A6B8KAM1</accession>
<dbReference type="OrthoDB" id="122910at2"/>
<dbReference type="Proteomes" id="UP000309061">
    <property type="component" value="Chromosome"/>
</dbReference>
<feature type="compositionally biased region" description="Low complexity" evidence="1">
    <location>
        <begin position="112"/>
        <end position="145"/>
    </location>
</feature>
<protein>
    <submittedName>
        <fullName evidence="2">DUF2076 family protein</fullName>
    </submittedName>
</protein>
<reference evidence="2 3" key="1">
    <citation type="submission" date="2019-11" db="EMBL/GenBank/DDBJ databases">
        <title>The genome sequence of Methylocystis heyeri.</title>
        <authorList>
            <person name="Oshkin I.Y."/>
            <person name="Miroshnikov K."/>
            <person name="Dedysh S.N."/>
        </authorList>
    </citation>
    <scope>NUCLEOTIDE SEQUENCE [LARGE SCALE GENOMIC DNA]</scope>
    <source>
        <strain evidence="2 3">H2</strain>
    </source>
</reference>
<sequence length="258" mass="26193">MSPEERQLLAGLFERIKNAASSPRDQEAESFINEQVKAQPSAPYLLAQTVIVQDFALQSANQKLQQLEARLRELESAPKPSTSFLGGLLGGGAQPSAPPPRPSAPPPPYPQSGPWGSTGAPQQPGPGYAPQQSGFGPSGYAPAQPGFAPPGAGGFLKGALGAAAGVAGGVLLADSIRGLFHGGGAGSGLGIDPGFQRSAFGPGEETTIVNNYYGDPSGGPSQDAGYDQSYGDSNDTQDADYEPDDGYDDGGGDGGFDV</sequence>
<dbReference type="InterPro" id="IPR018648">
    <property type="entry name" value="DUF2076"/>
</dbReference>
<gene>
    <name evidence="2" type="ORF">H2LOC_003850</name>
</gene>
<keyword evidence="3" id="KW-1185">Reference proteome</keyword>
<evidence type="ECO:0000313" key="3">
    <source>
        <dbReference type="Proteomes" id="UP000309061"/>
    </source>
</evidence>
<dbReference type="AlphaFoldDB" id="A0A6B8KAM1"/>
<dbReference type="EMBL" id="CP046052">
    <property type="protein sequence ID" value="QGM44889.1"/>
    <property type="molecule type" value="Genomic_DNA"/>
</dbReference>
<feature type="region of interest" description="Disordered" evidence="1">
    <location>
        <begin position="78"/>
        <end position="145"/>
    </location>
</feature>
<feature type="compositionally biased region" description="Pro residues" evidence="1">
    <location>
        <begin position="96"/>
        <end position="111"/>
    </location>
</feature>
<organism evidence="2 3">
    <name type="scientific">Methylocystis heyeri</name>
    <dbReference type="NCBI Taxonomy" id="391905"/>
    <lineage>
        <taxon>Bacteria</taxon>
        <taxon>Pseudomonadati</taxon>
        <taxon>Pseudomonadota</taxon>
        <taxon>Alphaproteobacteria</taxon>
        <taxon>Hyphomicrobiales</taxon>
        <taxon>Methylocystaceae</taxon>
        <taxon>Methylocystis</taxon>
    </lineage>
</organism>
<name>A0A6B8KAM1_9HYPH</name>
<dbReference type="Pfam" id="PF09849">
    <property type="entry name" value="DUF2076"/>
    <property type="match status" value="1"/>
</dbReference>
<feature type="compositionally biased region" description="Acidic residues" evidence="1">
    <location>
        <begin position="235"/>
        <end position="251"/>
    </location>
</feature>
<evidence type="ECO:0000313" key="2">
    <source>
        <dbReference type="EMBL" id="QGM44889.1"/>
    </source>
</evidence>
<dbReference type="RefSeq" id="WP_136495180.1">
    <property type="nucleotide sequence ID" value="NZ_CP046052.1"/>
</dbReference>
<evidence type="ECO:0000256" key="1">
    <source>
        <dbReference type="SAM" id="MobiDB-lite"/>
    </source>
</evidence>